<dbReference type="PANTHER" id="PTHR21581:SF33">
    <property type="entry name" value="D-ALANYL-D-ALANINE CARBOXYPEPTIDASE DACB"/>
    <property type="match status" value="1"/>
</dbReference>
<sequence>MASRGIIPLLLIGIGISLLQAPVGFAEGTTPVEAPQLDSEAAVLIDADSGVVLYGKNPELQMYPASITKIVTAIIAIEEANLNDIVTVSKEARNEEGTRVYLAEGEQVTLEKLVYGMLINSGNDAATAIAEHIDGSKEAFAERMNRFVEEIIGVENTRFTNPSGLPDPEMMTTAEDMAAITRYAMQNEIFRTIVSTKTMPWIGEEWETELINHNRMLWDYEGATGVKNGYTTAAGNTLVTSATRAGIDLIVVVLKAPGSKQAYADTAALLDYGFDGYYMKTLFQAGETYVSEDENATVEWKADEAIHALVPNGTDPVSAVNSEGEVVVDTPYGEQVAGSLTVSSRVDKMVPEEPKTAIEKISREESAEKGSGISGLVAASIGLLLTGAWIRKRRIIRRNRGGYRRDRFE</sequence>
<keyword evidence="10" id="KW-0812">Transmembrane</keyword>
<feature type="active site" description="Acyl-ester intermediate" evidence="7">
    <location>
        <position position="66"/>
    </location>
</feature>
<keyword evidence="13" id="KW-1185">Reference proteome</keyword>
<keyword evidence="10" id="KW-1133">Transmembrane helix</keyword>
<name>A0A841T3K1_9BACL</name>
<evidence type="ECO:0000256" key="2">
    <source>
        <dbReference type="ARBA" id="ARBA00022729"/>
    </source>
</evidence>
<dbReference type="InterPro" id="IPR018044">
    <property type="entry name" value="Peptidase_S11"/>
</dbReference>
<organism evidence="12 13">
    <name type="scientific">Cohnella thailandensis</name>
    <dbReference type="NCBI Taxonomy" id="557557"/>
    <lineage>
        <taxon>Bacteria</taxon>
        <taxon>Bacillati</taxon>
        <taxon>Bacillota</taxon>
        <taxon>Bacilli</taxon>
        <taxon>Bacillales</taxon>
        <taxon>Paenibacillaceae</taxon>
        <taxon>Cohnella</taxon>
    </lineage>
</organism>
<evidence type="ECO:0000256" key="4">
    <source>
        <dbReference type="ARBA" id="ARBA00022960"/>
    </source>
</evidence>
<evidence type="ECO:0000259" key="11">
    <source>
        <dbReference type="Pfam" id="PF00768"/>
    </source>
</evidence>
<feature type="domain" description="Peptidase S11 D-alanyl-D-alanine carboxypeptidase A N-terminal" evidence="11">
    <location>
        <begin position="32"/>
        <end position="257"/>
    </location>
</feature>
<keyword evidence="4" id="KW-0133">Cell shape</keyword>
<dbReference type="AlphaFoldDB" id="A0A841T3K1"/>
<dbReference type="GO" id="GO:0071555">
    <property type="term" value="P:cell wall organization"/>
    <property type="evidence" value="ECO:0007669"/>
    <property type="project" value="UniProtKB-KW"/>
</dbReference>
<dbReference type="RefSeq" id="WP_185122133.1">
    <property type="nucleotide sequence ID" value="NZ_JACJVQ010000019.1"/>
</dbReference>
<dbReference type="InterPro" id="IPR001967">
    <property type="entry name" value="Peptidase_S11_N"/>
</dbReference>
<keyword evidence="6" id="KW-0961">Cell wall biogenesis/degradation</keyword>
<evidence type="ECO:0000256" key="10">
    <source>
        <dbReference type="SAM" id="Phobius"/>
    </source>
</evidence>
<evidence type="ECO:0000256" key="9">
    <source>
        <dbReference type="RuleBase" id="RU004016"/>
    </source>
</evidence>
<comment type="caution">
    <text evidence="12">The sequence shown here is derived from an EMBL/GenBank/DDBJ whole genome shotgun (WGS) entry which is preliminary data.</text>
</comment>
<keyword evidence="3" id="KW-0378">Hydrolase</keyword>
<dbReference type="PANTHER" id="PTHR21581">
    <property type="entry name" value="D-ALANYL-D-ALANINE CARBOXYPEPTIDASE"/>
    <property type="match status" value="1"/>
</dbReference>
<dbReference type="GO" id="GO:0009002">
    <property type="term" value="F:serine-type D-Ala-D-Ala carboxypeptidase activity"/>
    <property type="evidence" value="ECO:0007669"/>
    <property type="project" value="InterPro"/>
</dbReference>
<feature type="binding site" evidence="8">
    <location>
        <position position="227"/>
    </location>
    <ligand>
        <name>substrate</name>
    </ligand>
</feature>
<evidence type="ECO:0000256" key="6">
    <source>
        <dbReference type="ARBA" id="ARBA00023316"/>
    </source>
</evidence>
<keyword evidence="5" id="KW-0573">Peptidoglycan synthesis</keyword>
<proteinExistence type="inferred from homology"/>
<accession>A0A841T3K1</accession>
<dbReference type="GO" id="GO:0009252">
    <property type="term" value="P:peptidoglycan biosynthetic process"/>
    <property type="evidence" value="ECO:0007669"/>
    <property type="project" value="UniProtKB-KW"/>
</dbReference>
<evidence type="ECO:0000256" key="1">
    <source>
        <dbReference type="ARBA" id="ARBA00007164"/>
    </source>
</evidence>
<keyword evidence="2" id="KW-0732">Signal</keyword>
<dbReference type="GO" id="GO:0008360">
    <property type="term" value="P:regulation of cell shape"/>
    <property type="evidence" value="ECO:0007669"/>
    <property type="project" value="UniProtKB-KW"/>
</dbReference>
<feature type="transmembrane region" description="Helical" evidence="10">
    <location>
        <begin position="372"/>
        <end position="390"/>
    </location>
</feature>
<gene>
    <name evidence="12" type="ORF">H7B67_22655</name>
</gene>
<dbReference type="Gene3D" id="3.40.710.10">
    <property type="entry name" value="DD-peptidase/beta-lactamase superfamily"/>
    <property type="match status" value="1"/>
</dbReference>
<evidence type="ECO:0000313" key="12">
    <source>
        <dbReference type="EMBL" id="MBB6636938.1"/>
    </source>
</evidence>
<evidence type="ECO:0000256" key="7">
    <source>
        <dbReference type="PIRSR" id="PIRSR618044-1"/>
    </source>
</evidence>
<feature type="active site" evidence="7">
    <location>
        <position position="121"/>
    </location>
</feature>
<keyword evidence="12" id="KW-0121">Carboxypeptidase</keyword>
<protein>
    <submittedName>
        <fullName evidence="12">D-alanyl-D-alanine carboxypeptidase</fullName>
    </submittedName>
</protein>
<evidence type="ECO:0000256" key="5">
    <source>
        <dbReference type="ARBA" id="ARBA00022984"/>
    </source>
</evidence>
<reference evidence="12 13" key="1">
    <citation type="submission" date="2020-08" db="EMBL/GenBank/DDBJ databases">
        <title>Cohnella phylogeny.</title>
        <authorList>
            <person name="Dunlap C."/>
        </authorList>
    </citation>
    <scope>NUCLEOTIDE SEQUENCE [LARGE SCALE GENOMIC DNA]</scope>
    <source>
        <strain evidence="12 13">DSM 25241</strain>
    </source>
</reference>
<keyword evidence="10" id="KW-0472">Membrane</keyword>
<keyword evidence="12" id="KW-0645">Protease</keyword>
<evidence type="ECO:0000256" key="8">
    <source>
        <dbReference type="PIRSR" id="PIRSR618044-2"/>
    </source>
</evidence>
<dbReference type="Proteomes" id="UP000535838">
    <property type="component" value="Unassembled WGS sequence"/>
</dbReference>
<dbReference type="GO" id="GO:0006508">
    <property type="term" value="P:proteolysis"/>
    <property type="evidence" value="ECO:0007669"/>
    <property type="project" value="InterPro"/>
</dbReference>
<dbReference type="InterPro" id="IPR012338">
    <property type="entry name" value="Beta-lactam/transpept-like"/>
</dbReference>
<dbReference type="SUPFAM" id="SSF56601">
    <property type="entry name" value="beta-lactamase/transpeptidase-like"/>
    <property type="match status" value="1"/>
</dbReference>
<dbReference type="EMBL" id="JACJVQ010000019">
    <property type="protein sequence ID" value="MBB6636938.1"/>
    <property type="molecule type" value="Genomic_DNA"/>
</dbReference>
<dbReference type="PRINTS" id="PR00725">
    <property type="entry name" value="DADACBPTASE1"/>
</dbReference>
<comment type="similarity">
    <text evidence="1 9">Belongs to the peptidase S11 family.</text>
</comment>
<feature type="active site" description="Proton acceptor" evidence="7">
    <location>
        <position position="69"/>
    </location>
</feature>
<evidence type="ECO:0000313" key="13">
    <source>
        <dbReference type="Proteomes" id="UP000535838"/>
    </source>
</evidence>
<evidence type="ECO:0000256" key="3">
    <source>
        <dbReference type="ARBA" id="ARBA00022801"/>
    </source>
</evidence>
<dbReference type="Pfam" id="PF00768">
    <property type="entry name" value="Peptidase_S11"/>
    <property type="match status" value="1"/>
</dbReference>